<organism evidence="2 3">
    <name type="scientific">Cercospora zeae-maydis SCOH1-5</name>
    <dbReference type="NCBI Taxonomy" id="717836"/>
    <lineage>
        <taxon>Eukaryota</taxon>
        <taxon>Fungi</taxon>
        <taxon>Dikarya</taxon>
        <taxon>Ascomycota</taxon>
        <taxon>Pezizomycotina</taxon>
        <taxon>Dothideomycetes</taxon>
        <taxon>Dothideomycetidae</taxon>
        <taxon>Mycosphaerellales</taxon>
        <taxon>Mycosphaerellaceae</taxon>
        <taxon>Cercospora</taxon>
    </lineage>
</organism>
<dbReference type="EMBL" id="ML992702">
    <property type="protein sequence ID" value="KAF2207577.1"/>
    <property type="molecule type" value="Genomic_DNA"/>
</dbReference>
<name>A0A6A6F5I4_9PEZI</name>
<feature type="non-terminal residue" evidence="2">
    <location>
        <position position="113"/>
    </location>
</feature>
<keyword evidence="3" id="KW-1185">Reference proteome</keyword>
<evidence type="ECO:0000313" key="3">
    <source>
        <dbReference type="Proteomes" id="UP000799539"/>
    </source>
</evidence>
<dbReference type="AlphaFoldDB" id="A0A6A6F5I4"/>
<evidence type="ECO:0000313" key="2">
    <source>
        <dbReference type="EMBL" id="KAF2207577.1"/>
    </source>
</evidence>
<dbReference type="Proteomes" id="UP000799539">
    <property type="component" value="Unassembled WGS sequence"/>
</dbReference>
<feature type="compositionally biased region" description="Polar residues" evidence="1">
    <location>
        <begin position="94"/>
        <end position="104"/>
    </location>
</feature>
<feature type="region of interest" description="Disordered" evidence="1">
    <location>
        <begin position="87"/>
        <end position="113"/>
    </location>
</feature>
<reference evidence="2" key="1">
    <citation type="journal article" date="2020" name="Stud. Mycol.">
        <title>101 Dothideomycetes genomes: a test case for predicting lifestyles and emergence of pathogens.</title>
        <authorList>
            <person name="Haridas S."/>
            <person name="Albert R."/>
            <person name="Binder M."/>
            <person name="Bloem J."/>
            <person name="Labutti K."/>
            <person name="Salamov A."/>
            <person name="Andreopoulos B."/>
            <person name="Baker S."/>
            <person name="Barry K."/>
            <person name="Bills G."/>
            <person name="Bluhm B."/>
            <person name="Cannon C."/>
            <person name="Castanera R."/>
            <person name="Culley D."/>
            <person name="Daum C."/>
            <person name="Ezra D."/>
            <person name="Gonzalez J."/>
            <person name="Henrissat B."/>
            <person name="Kuo A."/>
            <person name="Liang C."/>
            <person name="Lipzen A."/>
            <person name="Lutzoni F."/>
            <person name="Magnuson J."/>
            <person name="Mondo S."/>
            <person name="Nolan M."/>
            <person name="Ohm R."/>
            <person name="Pangilinan J."/>
            <person name="Park H.-J."/>
            <person name="Ramirez L."/>
            <person name="Alfaro M."/>
            <person name="Sun H."/>
            <person name="Tritt A."/>
            <person name="Yoshinaga Y."/>
            <person name="Zwiers L.-H."/>
            <person name="Turgeon B."/>
            <person name="Goodwin S."/>
            <person name="Spatafora J."/>
            <person name="Crous P."/>
            <person name="Grigoriev I."/>
        </authorList>
    </citation>
    <scope>NUCLEOTIDE SEQUENCE</scope>
    <source>
        <strain evidence="2">SCOH1-5</strain>
    </source>
</reference>
<proteinExistence type="predicted"/>
<protein>
    <submittedName>
        <fullName evidence="2">Uncharacterized protein</fullName>
    </submittedName>
</protein>
<evidence type="ECO:0000256" key="1">
    <source>
        <dbReference type="SAM" id="MobiDB-lite"/>
    </source>
</evidence>
<sequence length="113" mass="12924">MKMTTRTSRTRMPWKNEATSISISISTHALRTTWQARDGRQEMLEGLERPMSDGQPARDTRLAYQSNRRMHPLLESIFRLCKTKVHEHGARVRQTLSSPTSTASHSKRKGSTS</sequence>
<gene>
    <name evidence="2" type="ORF">CERZMDRAFT_107731</name>
</gene>
<accession>A0A6A6F5I4</accession>